<sequence length="45" mass="5098">MNPENQYIAAELSSNLVSEIKSLEEKLSEQANKEVVVIAYEKDQD</sequence>
<evidence type="ECO:0000313" key="2">
    <source>
        <dbReference type="Proteomes" id="UP000199087"/>
    </source>
</evidence>
<keyword evidence="2" id="KW-1185">Reference proteome</keyword>
<dbReference type="Proteomes" id="UP000199087">
    <property type="component" value="Unassembled WGS sequence"/>
</dbReference>
<dbReference type="AlphaFoldDB" id="A0A0U1NVB4"/>
<reference evidence="2" key="1">
    <citation type="submission" date="2015-05" db="EMBL/GenBank/DDBJ databases">
        <authorList>
            <person name="Urmite Genomes"/>
        </authorList>
    </citation>
    <scope>NUCLEOTIDE SEQUENCE [LARGE SCALE GENOMIC DNA]</scope>
    <source>
        <strain evidence="2">LF1</strain>
    </source>
</reference>
<protein>
    <submittedName>
        <fullName evidence="1">Uncharacterized protein</fullName>
    </submittedName>
</protein>
<proteinExistence type="predicted"/>
<organism evidence="1 2">
    <name type="scientific">Neobacillus massiliamazoniensis</name>
    <dbReference type="NCBI Taxonomy" id="1499688"/>
    <lineage>
        <taxon>Bacteria</taxon>
        <taxon>Bacillati</taxon>
        <taxon>Bacillota</taxon>
        <taxon>Bacilli</taxon>
        <taxon>Bacillales</taxon>
        <taxon>Bacillaceae</taxon>
        <taxon>Neobacillus</taxon>
    </lineage>
</organism>
<accession>A0A0U1NVB4</accession>
<gene>
    <name evidence="1" type="ORF">BN000_01898</name>
</gene>
<dbReference type="EMBL" id="CVRB01000002">
    <property type="protein sequence ID" value="CRK81979.1"/>
    <property type="molecule type" value="Genomic_DNA"/>
</dbReference>
<name>A0A0U1NVB4_9BACI</name>
<evidence type="ECO:0000313" key="1">
    <source>
        <dbReference type="EMBL" id="CRK81979.1"/>
    </source>
</evidence>